<protein>
    <submittedName>
        <fullName evidence="4">Uncharacterized protein</fullName>
    </submittedName>
</protein>
<evidence type="ECO:0000313" key="4">
    <source>
        <dbReference type="WBParaSite" id="PSU_v2.g9854.t1"/>
    </source>
</evidence>
<evidence type="ECO:0000256" key="2">
    <source>
        <dbReference type="SAM" id="Phobius"/>
    </source>
</evidence>
<proteinExistence type="predicted"/>
<dbReference type="AlphaFoldDB" id="A0A914ZDV1"/>
<dbReference type="WBParaSite" id="PSU_v2.g9854.t1">
    <property type="protein sequence ID" value="PSU_v2.g9854.t1"/>
    <property type="gene ID" value="PSU_v2.g9854"/>
</dbReference>
<feature type="region of interest" description="Disordered" evidence="1">
    <location>
        <begin position="51"/>
        <end position="92"/>
    </location>
</feature>
<feature type="transmembrane region" description="Helical" evidence="2">
    <location>
        <begin position="30"/>
        <end position="49"/>
    </location>
</feature>
<organism evidence="3 4">
    <name type="scientific">Panagrolaimus superbus</name>
    <dbReference type="NCBI Taxonomy" id="310955"/>
    <lineage>
        <taxon>Eukaryota</taxon>
        <taxon>Metazoa</taxon>
        <taxon>Ecdysozoa</taxon>
        <taxon>Nematoda</taxon>
        <taxon>Chromadorea</taxon>
        <taxon>Rhabditida</taxon>
        <taxon>Tylenchina</taxon>
        <taxon>Panagrolaimomorpha</taxon>
        <taxon>Panagrolaimoidea</taxon>
        <taxon>Panagrolaimidae</taxon>
        <taxon>Panagrolaimus</taxon>
    </lineage>
</organism>
<reference evidence="4" key="1">
    <citation type="submission" date="2022-11" db="UniProtKB">
        <authorList>
            <consortium name="WormBaseParasite"/>
        </authorList>
    </citation>
    <scope>IDENTIFICATION</scope>
</reference>
<name>A0A914ZDV1_9BILA</name>
<keyword evidence="3" id="KW-1185">Reference proteome</keyword>
<sequence length="125" mass="14248">MARIASFTDPLLNPILVAVRTPTIRRRLRYYIYVATNALAIIFCPWKTFRQKPHRRTASSSQRKRSTTARSPRRCSSTTGTYESASGRPESVDSEITLKLFCTGQRIRSSILRRSGHSNHHNSVI</sequence>
<feature type="compositionally biased region" description="Basic residues" evidence="1">
    <location>
        <begin position="51"/>
        <end position="73"/>
    </location>
</feature>
<dbReference type="Proteomes" id="UP000887577">
    <property type="component" value="Unplaced"/>
</dbReference>
<keyword evidence="2" id="KW-1133">Transmembrane helix</keyword>
<evidence type="ECO:0000313" key="3">
    <source>
        <dbReference type="Proteomes" id="UP000887577"/>
    </source>
</evidence>
<feature type="compositionally biased region" description="Polar residues" evidence="1">
    <location>
        <begin position="74"/>
        <end position="84"/>
    </location>
</feature>
<keyword evidence="2" id="KW-0472">Membrane</keyword>
<accession>A0A914ZDV1</accession>
<evidence type="ECO:0000256" key="1">
    <source>
        <dbReference type="SAM" id="MobiDB-lite"/>
    </source>
</evidence>
<keyword evidence="2" id="KW-0812">Transmembrane</keyword>